<evidence type="ECO:0000259" key="1">
    <source>
        <dbReference type="PROSITE" id="PS50995"/>
    </source>
</evidence>
<dbReference type="InterPro" id="IPR036390">
    <property type="entry name" value="WH_DNA-bd_sf"/>
</dbReference>
<evidence type="ECO:0000313" key="3">
    <source>
        <dbReference type="Proteomes" id="UP000237846"/>
    </source>
</evidence>
<dbReference type="AlphaFoldDB" id="A0A2T0PVB2"/>
<protein>
    <submittedName>
        <fullName evidence="2">DNA-binding MarR family transcriptional regulator</fullName>
    </submittedName>
</protein>
<comment type="caution">
    <text evidence="2">The sequence shown here is derived from an EMBL/GenBank/DDBJ whole genome shotgun (WGS) entry which is preliminary data.</text>
</comment>
<keyword evidence="3" id="KW-1185">Reference proteome</keyword>
<dbReference type="InterPro" id="IPR000835">
    <property type="entry name" value="HTH_MarR-typ"/>
</dbReference>
<accession>A0A2T0PVB2</accession>
<dbReference type="Pfam" id="PF01047">
    <property type="entry name" value="MarR"/>
    <property type="match status" value="1"/>
</dbReference>
<keyword evidence="2" id="KW-0238">DNA-binding</keyword>
<reference evidence="2 3" key="1">
    <citation type="submission" date="2018-03" db="EMBL/GenBank/DDBJ databases">
        <title>Genomic Encyclopedia of Archaeal and Bacterial Type Strains, Phase II (KMG-II): from individual species to whole genera.</title>
        <authorList>
            <person name="Goeker M."/>
        </authorList>
    </citation>
    <scope>NUCLEOTIDE SEQUENCE [LARGE SCALE GENOMIC DNA]</scope>
    <source>
        <strain evidence="2 3">DSM 45601</strain>
    </source>
</reference>
<gene>
    <name evidence="2" type="ORF">CLV72_10984</name>
</gene>
<sequence length="154" mass="16705">MARGRSERTRAVAAAGRELSDAAVMFHAVVAARLGLGASEEKTLGLLQQHGPLTAGELGLRSGLAPASVTGVIDRLERRGFVSRERDPRDRRRVVVRIDDAAIADMERHLTGLARRLGTLYDRYTDAELELITGFLREAAARQRDATAELSDGA</sequence>
<feature type="domain" description="HTH marR-type" evidence="1">
    <location>
        <begin position="5"/>
        <end position="141"/>
    </location>
</feature>
<dbReference type="GO" id="GO:0003700">
    <property type="term" value="F:DNA-binding transcription factor activity"/>
    <property type="evidence" value="ECO:0007669"/>
    <property type="project" value="InterPro"/>
</dbReference>
<dbReference type="Proteomes" id="UP000237846">
    <property type="component" value="Unassembled WGS sequence"/>
</dbReference>
<name>A0A2T0PVB2_9ACTN</name>
<dbReference type="PANTHER" id="PTHR33164">
    <property type="entry name" value="TRANSCRIPTIONAL REGULATOR, MARR FAMILY"/>
    <property type="match status" value="1"/>
</dbReference>
<dbReference type="GO" id="GO:0003677">
    <property type="term" value="F:DNA binding"/>
    <property type="evidence" value="ECO:0007669"/>
    <property type="project" value="UniProtKB-KW"/>
</dbReference>
<dbReference type="InterPro" id="IPR039422">
    <property type="entry name" value="MarR/SlyA-like"/>
</dbReference>
<organism evidence="2 3">
    <name type="scientific">Allonocardiopsis opalescens</name>
    <dbReference type="NCBI Taxonomy" id="1144618"/>
    <lineage>
        <taxon>Bacteria</taxon>
        <taxon>Bacillati</taxon>
        <taxon>Actinomycetota</taxon>
        <taxon>Actinomycetes</taxon>
        <taxon>Streptosporangiales</taxon>
        <taxon>Allonocardiopsis</taxon>
    </lineage>
</organism>
<dbReference type="PANTHER" id="PTHR33164:SF106">
    <property type="entry name" value="TRANSCRIPTIONAL REGULATORY PROTEIN"/>
    <property type="match status" value="1"/>
</dbReference>
<proteinExistence type="predicted"/>
<dbReference type="EMBL" id="PVZC01000009">
    <property type="protein sequence ID" value="PRX95476.1"/>
    <property type="molecule type" value="Genomic_DNA"/>
</dbReference>
<dbReference type="SUPFAM" id="SSF46785">
    <property type="entry name" value="Winged helix' DNA-binding domain"/>
    <property type="match status" value="1"/>
</dbReference>
<dbReference type="InterPro" id="IPR036388">
    <property type="entry name" value="WH-like_DNA-bd_sf"/>
</dbReference>
<dbReference type="GO" id="GO:0006950">
    <property type="term" value="P:response to stress"/>
    <property type="evidence" value="ECO:0007669"/>
    <property type="project" value="TreeGrafter"/>
</dbReference>
<dbReference type="PROSITE" id="PS50995">
    <property type="entry name" value="HTH_MARR_2"/>
    <property type="match status" value="1"/>
</dbReference>
<dbReference type="Gene3D" id="1.10.10.10">
    <property type="entry name" value="Winged helix-like DNA-binding domain superfamily/Winged helix DNA-binding domain"/>
    <property type="match status" value="1"/>
</dbReference>
<evidence type="ECO:0000313" key="2">
    <source>
        <dbReference type="EMBL" id="PRX95476.1"/>
    </source>
</evidence>
<dbReference type="SMART" id="SM00347">
    <property type="entry name" value="HTH_MARR"/>
    <property type="match status" value="1"/>
</dbReference>